<evidence type="ECO:0000313" key="5">
    <source>
        <dbReference type="Proteomes" id="UP000479000"/>
    </source>
</evidence>
<keyword evidence="5" id="KW-1185">Reference proteome</keyword>
<dbReference type="InterPro" id="IPR013892">
    <property type="entry name" value="Cyt_c_biogenesis_Cmc1-like"/>
</dbReference>
<dbReference type="OrthoDB" id="6224010at2759"/>
<organism evidence="4 5">
    <name type="scientific">Nesidiocoris tenuis</name>
    <dbReference type="NCBI Taxonomy" id="355587"/>
    <lineage>
        <taxon>Eukaryota</taxon>
        <taxon>Metazoa</taxon>
        <taxon>Ecdysozoa</taxon>
        <taxon>Arthropoda</taxon>
        <taxon>Hexapoda</taxon>
        <taxon>Insecta</taxon>
        <taxon>Pterygota</taxon>
        <taxon>Neoptera</taxon>
        <taxon>Paraneoptera</taxon>
        <taxon>Hemiptera</taxon>
        <taxon>Heteroptera</taxon>
        <taxon>Panheteroptera</taxon>
        <taxon>Cimicomorpha</taxon>
        <taxon>Miridae</taxon>
        <taxon>Dicyphina</taxon>
        <taxon>Nesidiocoris</taxon>
    </lineage>
</organism>
<dbReference type="PANTHER" id="PTHR22977:SF5">
    <property type="entry name" value="COX ASSEMBLY MITOCHONDRIAL PROTEIN HOMOLOG"/>
    <property type="match status" value="1"/>
</dbReference>
<dbReference type="EMBL" id="CADCXU010035015">
    <property type="protein sequence ID" value="CAB0020122.1"/>
    <property type="molecule type" value="Genomic_DNA"/>
</dbReference>
<dbReference type="GO" id="GO:0005739">
    <property type="term" value="C:mitochondrion"/>
    <property type="evidence" value="ECO:0007669"/>
    <property type="project" value="UniProtKB-SubCell"/>
</dbReference>
<comment type="similarity">
    <text evidence="1 3">Belongs to the CMC family.</text>
</comment>
<gene>
    <name evidence="4" type="ORF">NTEN_LOCUS23728</name>
</gene>
<evidence type="ECO:0000256" key="1">
    <source>
        <dbReference type="ARBA" id="ARBA00007347"/>
    </source>
</evidence>
<evidence type="ECO:0000256" key="3">
    <source>
        <dbReference type="RuleBase" id="RU364104"/>
    </source>
</evidence>
<name>A0A6H5HSJ3_9HEMI</name>
<dbReference type="Pfam" id="PF08583">
    <property type="entry name" value="Cmc1"/>
    <property type="match status" value="1"/>
</dbReference>
<accession>A0A6H5HSJ3</accession>
<keyword evidence="3" id="KW-0496">Mitochondrion</keyword>
<evidence type="ECO:0000313" key="4">
    <source>
        <dbReference type="EMBL" id="CAB0020122.1"/>
    </source>
</evidence>
<evidence type="ECO:0000256" key="2">
    <source>
        <dbReference type="ARBA" id="ARBA00023157"/>
    </source>
</evidence>
<dbReference type="PROSITE" id="PS51808">
    <property type="entry name" value="CHCH"/>
    <property type="match status" value="1"/>
</dbReference>
<sequence>MVSAELTNNEHTPNPKNPHGLGDPNDLSLRKVEIEVLIPKKMREKAKAEKCSSEVAAFHKCCSENGVSLVVKCQDTNKVMKECLTRWFRDDDFRKLCQDEYLEERSRYRRTGKKIYDRFKRM</sequence>
<comment type="subcellular location">
    <subcellularLocation>
        <location evidence="3">Mitochondrion</location>
    </subcellularLocation>
</comment>
<reference evidence="4 5" key="1">
    <citation type="submission" date="2020-02" db="EMBL/GenBank/DDBJ databases">
        <authorList>
            <person name="Ferguson B K."/>
        </authorList>
    </citation>
    <scope>NUCLEOTIDE SEQUENCE [LARGE SCALE GENOMIC DNA]</scope>
</reference>
<keyword evidence="2" id="KW-1015">Disulfide bond</keyword>
<protein>
    <recommendedName>
        <fullName evidence="3">COX assembly mitochondrial protein</fullName>
    </recommendedName>
</protein>
<dbReference type="Proteomes" id="UP000479000">
    <property type="component" value="Unassembled WGS sequence"/>
</dbReference>
<dbReference type="PANTHER" id="PTHR22977">
    <property type="entry name" value="COX ASSEMBLY MITOCHONDRIAL PROTEIN"/>
    <property type="match status" value="1"/>
</dbReference>
<proteinExistence type="inferred from homology"/>
<dbReference type="AlphaFoldDB" id="A0A6H5HSJ3"/>